<dbReference type="PROSITE" id="PS00232">
    <property type="entry name" value="CADHERIN_1"/>
    <property type="match status" value="11"/>
</dbReference>
<feature type="domain" description="Cadherin" evidence="21">
    <location>
        <begin position="3377"/>
        <end position="3481"/>
    </location>
</feature>
<feature type="signal peptide" evidence="18">
    <location>
        <begin position="1"/>
        <end position="23"/>
    </location>
</feature>
<evidence type="ECO:0000256" key="14">
    <source>
        <dbReference type="PROSITE-ProRule" id="PRU00043"/>
    </source>
</evidence>
<keyword evidence="9" id="KW-0130">Cell adhesion</keyword>
<feature type="disulfide bond" evidence="15">
    <location>
        <begin position="4092"/>
        <end position="4101"/>
    </location>
</feature>
<evidence type="ECO:0000256" key="16">
    <source>
        <dbReference type="SAM" id="MobiDB-lite"/>
    </source>
</evidence>
<feature type="domain" description="Cadherin" evidence="21">
    <location>
        <begin position="1613"/>
        <end position="1732"/>
    </location>
</feature>
<keyword evidence="7" id="KW-0677">Repeat</keyword>
<gene>
    <name evidence="22" type="ORF">P5673_013574</name>
</gene>
<evidence type="ECO:0000259" key="19">
    <source>
        <dbReference type="PROSITE" id="PS50025"/>
    </source>
</evidence>
<dbReference type="PROSITE" id="PS50025">
    <property type="entry name" value="LAM_G_DOMAIN"/>
    <property type="match status" value="1"/>
</dbReference>
<keyword evidence="5 17" id="KW-0812">Transmembrane</keyword>
<evidence type="ECO:0000256" key="8">
    <source>
        <dbReference type="ARBA" id="ARBA00022837"/>
    </source>
</evidence>
<dbReference type="GO" id="GO:0005911">
    <property type="term" value="C:cell-cell junction"/>
    <property type="evidence" value="ECO:0007669"/>
    <property type="project" value="TreeGrafter"/>
</dbReference>
<dbReference type="FunFam" id="2.60.40.60:FF:000021">
    <property type="entry name" value="FAT atypical cadherin 1"/>
    <property type="match status" value="1"/>
</dbReference>
<dbReference type="Gene3D" id="2.10.25.10">
    <property type="entry name" value="Laminin"/>
    <property type="match status" value="4"/>
</dbReference>
<evidence type="ECO:0000256" key="18">
    <source>
        <dbReference type="SAM" id="SignalP"/>
    </source>
</evidence>
<feature type="domain" description="Cadherin" evidence="21">
    <location>
        <begin position="629"/>
        <end position="755"/>
    </location>
</feature>
<evidence type="ECO:0000256" key="1">
    <source>
        <dbReference type="ARBA" id="ARBA00004162"/>
    </source>
</evidence>
<feature type="domain" description="Cadherin" evidence="21">
    <location>
        <begin position="2859"/>
        <end position="2966"/>
    </location>
</feature>
<dbReference type="GO" id="GO:0007156">
    <property type="term" value="P:homophilic cell adhesion via plasma membrane adhesion molecules"/>
    <property type="evidence" value="ECO:0007669"/>
    <property type="project" value="InterPro"/>
</dbReference>
<dbReference type="SUPFAM" id="SSF49899">
    <property type="entry name" value="Concanavalin A-like lectins/glucanases"/>
    <property type="match status" value="1"/>
</dbReference>
<feature type="domain" description="Laminin G" evidence="19">
    <location>
        <begin position="3874"/>
        <end position="4057"/>
    </location>
</feature>
<dbReference type="Gene3D" id="2.60.120.200">
    <property type="match status" value="1"/>
</dbReference>
<keyword evidence="10 17" id="KW-1133">Transmembrane helix</keyword>
<protein>
    <submittedName>
        <fullName evidence="22">Protocadherin Fat 1</fullName>
    </submittedName>
</protein>
<feature type="domain" description="Cadherin" evidence="21">
    <location>
        <begin position="3273"/>
        <end position="3376"/>
    </location>
</feature>
<feature type="domain" description="EGF-like" evidence="20">
    <location>
        <begin position="4104"/>
        <end position="4140"/>
    </location>
</feature>
<dbReference type="SUPFAM" id="SSF49313">
    <property type="entry name" value="Cadherin-like"/>
    <property type="match status" value="34"/>
</dbReference>
<dbReference type="Pfam" id="PF02210">
    <property type="entry name" value="Laminin_G_2"/>
    <property type="match status" value="1"/>
</dbReference>
<feature type="domain" description="Cadherin" evidence="21">
    <location>
        <begin position="2967"/>
        <end position="3066"/>
    </location>
</feature>
<dbReference type="Pfam" id="PF00028">
    <property type="entry name" value="Cadherin"/>
    <property type="match status" value="26"/>
</dbReference>
<feature type="domain" description="Cadherin" evidence="21">
    <location>
        <begin position="2127"/>
        <end position="2229"/>
    </location>
</feature>
<dbReference type="FunFam" id="2.60.40.60:FF:000116">
    <property type="entry name" value="Dachsous cadherin-related 2"/>
    <property type="match status" value="2"/>
</dbReference>
<feature type="transmembrane region" description="Helical" evidence="17">
    <location>
        <begin position="4236"/>
        <end position="4259"/>
    </location>
</feature>
<dbReference type="SMART" id="SM00181">
    <property type="entry name" value="EGF"/>
    <property type="match status" value="5"/>
</dbReference>
<evidence type="ECO:0000256" key="7">
    <source>
        <dbReference type="ARBA" id="ARBA00022737"/>
    </source>
</evidence>
<feature type="domain" description="Cadherin" evidence="21">
    <location>
        <begin position="514"/>
        <end position="620"/>
    </location>
</feature>
<dbReference type="InterPro" id="IPR013320">
    <property type="entry name" value="ConA-like_dom_sf"/>
</dbReference>
<evidence type="ECO:0000256" key="12">
    <source>
        <dbReference type="ARBA" id="ARBA00023157"/>
    </source>
</evidence>
<dbReference type="InterPro" id="IPR050971">
    <property type="entry name" value="Cadherin-domain_protein"/>
</dbReference>
<evidence type="ECO:0000313" key="22">
    <source>
        <dbReference type="EMBL" id="KAK2563222.1"/>
    </source>
</evidence>
<dbReference type="FunFam" id="2.60.40.60:FF:000039">
    <property type="entry name" value="FAT atypical cadherin 3"/>
    <property type="match status" value="1"/>
</dbReference>
<feature type="domain" description="EGF-like" evidence="20">
    <location>
        <begin position="4065"/>
        <end position="4102"/>
    </location>
</feature>
<feature type="domain" description="Cadherin" evidence="21">
    <location>
        <begin position="774"/>
        <end position="878"/>
    </location>
</feature>
<dbReference type="SMART" id="SM00179">
    <property type="entry name" value="EGF_CA"/>
    <property type="match status" value="3"/>
</dbReference>
<name>A0AAD9V6V2_ACRCE</name>
<keyword evidence="6 18" id="KW-0732">Signal</keyword>
<dbReference type="Gene3D" id="2.60.40.60">
    <property type="entry name" value="Cadherins"/>
    <property type="match status" value="34"/>
</dbReference>
<keyword evidence="11 17" id="KW-0472">Membrane</keyword>
<dbReference type="GO" id="GO:0005886">
    <property type="term" value="C:plasma membrane"/>
    <property type="evidence" value="ECO:0007669"/>
    <property type="project" value="UniProtKB-SubCell"/>
</dbReference>
<feature type="domain" description="Cadherin" evidence="21">
    <location>
        <begin position="1193"/>
        <end position="1296"/>
    </location>
</feature>
<feature type="compositionally biased region" description="Low complexity" evidence="16">
    <location>
        <begin position="4275"/>
        <end position="4293"/>
    </location>
</feature>
<reference evidence="22" key="1">
    <citation type="journal article" date="2023" name="G3 (Bethesda)">
        <title>Whole genome assembly and annotation of the endangered Caribbean coral Acropora cervicornis.</title>
        <authorList>
            <person name="Selwyn J.D."/>
            <person name="Vollmer S.V."/>
        </authorList>
    </citation>
    <scope>NUCLEOTIDE SEQUENCE</scope>
    <source>
        <strain evidence="22">K2</strain>
    </source>
</reference>
<dbReference type="InterPro" id="IPR000742">
    <property type="entry name" value="EGF"/>
</dbReference>
<reference evidence="22" key="2">
    <citation type="journal article" date="2023" name="Science">
        <title>Genomic signatures of disease resistance in endangered staghorn corals.</title>
        <authorList>
            <person name="Vollmer S.V."/>
            <person name="Selwyn J.D."/>
            <person name="Despard B.A."/>
            <person name="Roesel C.L."/>
        </authorList>
    </citation>
    <scope>NUCLEOTIDE SEQUENCE</scope>
    <source>
        <strain evidence="22">K2</strain>
    </source>
</reference>
<feature type="domain" description="Cadherin" evidence="21">
    <location>
        <begin position="1091"/>
        <end position="1192"/>
    </location>
</feature>
<feature type="compositionally biased region" description="Polar residues" evidence="16">
    <location>
        <begin position="4450"/>
        <end position="4459"/>
    </location>
</feature>
<feature type="domain" description="Cadherin" evidence="21">
    <location>
        <begin position="2651"/>
        <end position="2757"/>
    </location>
</feature>
<dbReference type="PROSITE" id="PS01187">
    <property type="entry name" value="EGF_CA"/>
    <property type="match status" value="1"/>
</dbReference>
<dbReference type="FunFam" id="2.60.40.60:FF:000015">
    <property type="entry name" value="FAT atypical cadherin 1"/>
    <property type="match status" value="1"/>
</dbReference>
<dbReference type="Pfam" id="PF00008">
    <property type="entry name" value="EGF"/>
    <property type="match status" value="2"/>
</dbReference>
<dbReference type="PRINTS" id="PR00205">
    <property type="entry name" value="CADHERIN"/>
</dbReference>
<keyword evidence="4 15" id="KW-0245">EGF-like domain</keyword>
<sequence length="4590" mass="503978">MRFPCRLWARLLLVTFFYVGIFGEVRESEEKNNQTYFSKLGDQRARQSRPSSLVADIVPTYSVEYRSPNVKDVKFNSERKLFQANVPENTSPGTKVKCDLKMGVYAPEERKVQFDITGGNDNSAFTVSSWRLKNFVFMDIKTRVLLNRESIGNYLLTVEAQDSETKATLDSTQVNVSVTDLNDNLPLFTGLFQHVTVSEDIPLHTSIAQVIASDADSGLDGLLYYSFSSRSKTPFFAIDPESGVVTATRSLAGRKKRKTYELLVVVRDRALSNLRTSANNHYNLTVTVRPVNRFSPKIKIISQLEVITEGTSGLRCGSVRVSDEDYGRFGDISKVRITQGNSDSKFRLRRSLKAENEWDVEIVNPLDRETITGGIDLTLTAFDKGVPPRNGTVSLHFMVGDSNDLAPTFSQNKYAAKISELAPLHSSVLQLLAVDGDSGVMGQVYYTLSGVDSHSFSIDPDTGLITTAVILDHETKSLYEFEVRALDGGNPRKMASMAVTVEIEDGNDHDPVFDQSSYSTEVYEDQIPGAKLLTVTAKDRDSGSNGRIKYMITNTEYVPFSIDAETGDITALTSLDRDMGLPEYITLKVRALDFGRPFRRETETYIHVRIKALNDNLPVFKHFSCNLKVAEDAPIGTVLITLSAIDIDVDSQDTLLFSIENSGNLGQAFSIDPKSGELTLSRSLSEVQESSFKLYAKVNDRIQESKFPVGLKIDVVSSAAAVGFSNYVQVRCQDLPDYSKAIEHVKRQGNTPPSSASSETAPAKPGNIHYPEFQDHKDKVSLKEDIAVGSVIATLTATDEDQGFAGMPLLSIANGNSGSSFHIDMHSGVLSVASPLDREKIPQYTLNISATDCGLPRKTTLTTIHVSIIDVNDNSPVFQKERYEVALMENTTRGQTVLILNATDRDEGDNGLISYQLVNDFGGKFRIDAKMGRLSIASVLDYEEQQRYDIEVQAFDSSKISQRVTSVIVRVNIIDMNDNAPSIFPQSLNVSIPEDLPPESVVATVYAKDLDSGLAGQLEFSFVGHVKKFRIDSSSGVIRLRREVDYEAQKLYNLTIKVSDKGNHSLTSYGRVVVNVLDVNENVIAPVFKGDPPVLQASVFENQPPTTSVLKLKASDYDSWFIGYAIVDGTGIDKFKIDSETSILRTTKVLQHKDADHYWLNIQAKDGELFPLYTNIPMLISVLPTRDDPPYFNPPLYYPTVQENAGPGEVVVSVKAHDPVTDGSNLKYSIIAGNEGGQFSIDEKTGLVVTTTPLDRERQDDYELTVRVSNGKTPPQFANVTFVVTVTDDNDNDPYFLQSFYDVIVKEQKASSSPTEFLRVSALDKDIGSNSDLSYGILLSERDAGKLVIDRKTGMISSNETWKTGTHVQFKVSVSDGGVQPRSVSVSVYLDVGDKNEPSLNSPEFHQKLYKGSVAEDAQIGQLIAESIADDSDDDLLTYSITSGNHGNKFQIDRESGIVKLIGKLDREETSSYNLTVSASDDYNVGKTILIIDIQDRNDNAPQPSMTEYQAQIQEDAQPGTSVIRVEAKDPDEDANGNVRYAIVASVMPKSQSLFAINSITGRIKTTKALDYEDMKEHILIIMASDKGSPKRETRFSVVISVVDVNDHKPVFLRSEFEAEVEVDATPGKSVLKVFAKDKDDGTNARLKFSIKAGNDNSAFYIDQNSGVIRVATKLSNSINKYRLQIQVSDSGSPAKTAETYVVILVRGIKKPTGFERALYQASIKENERPGFPILNVVHNGSLVSYELVAQENACWSDFKVNPKSGLLSNKKPFDAEEISECKLVIGASSSEGVEQTQVIVKILDENDNTPVFSKTLYTGHVTEGLTKESPVIGGDGAPLVIQATDADVNSGGLLYELIGSSAFVVDSHSGALMTNEELDFESVPSYKFKVRVSDGGDPSLSSFTDVEISVEDVNDLSPKFISSSFSAAVYLPTPSETEVLQVSASDGDTRLFANLTFSIISPSHFELFDIAETSGVVTVKNASLLEETVYQVEVQVSDGNFTDNAVLVISCKTLPPSDLKFTRVTYNTSVLEGISLASDIAEVRAVGYSVGEIVSYSIVTPSDLFVISESTGVVSTVPGNELDREAVDRYQIVVQVRDYQKPWPRVARSVLSVTVGDVNDNAPRFTEESYFFVVQKSVNLGFAVGSVVAVDEDAGSNGQVRYLLVGGHERRFKVEHHTGIIKVRSLLDGVEVSKIFSLEIEAHDLGPQRRTTQTVVKIKVVDKTSPIFDQLAYSEVVRENVKVGHKVCSIQARSPGGADIVYAIMKGNPRNEFFIDFNTGLLSVEDSLDYETQSSYRLTVRATDTKTSSYGEVHVDVTVIDVNDISPIFNQSLYLAKVSEAVAVGTSVISVHAFDRDSGINKVLTYRLESLSSSNNNKSKVDEFFSIDKDSGEISVAKELDYERHIVHEVKIIVSDGGTPTMTGEARARIVVEDANDNPPKFEQASYATSISGDAGPGVFVTRVIATDPDERDAGKLRYSISSTQAKQFFHLDPKSGVLTIARSMGLERGRVYDIGVEVTDGKSTAETSVRVIIGDTNDHSPLFDKEIYHVNFHENYPEDTFVTMVTATDEDSGIYARVRYFISDLNAAEKFSIDAETGMIYSRLTFDRENSSHAFTSVPVQAIDGGDRFGFCTVEVQILDDNDNQPKFELPRYEVTIQRSKPVGTSVLVTTASDADTGSNSALTYVIIGHQTPPVFEVETGTGVIRIAQEPEEKTYKFYVLVKDGGNPQLRSMVPVSVNVLSQSAKILQFDQPEYRVSVREDARVGLLITTLRPSFPGSARPSISFKIIPGNSPSSRGEKFSIDSRGQIKLLGLLNYEFLNRYVLLIEAKAEAISQVAHTVVVISVTDVNDAEPHFVSNPYRVSVPENIKVGSKVLRVFAEDPDSSRNGEIVYNFTTSSKQASRFFTMDQHSGWITTALPLDRELSNSLVLRVRATDRGEEIQLSGYTAVHVTVLDVNDTPPKFSREIFEMRVREDALIGQEVGVLDASDKDANSDIFFFIMSGDPQAKFGIEQKTGRIFVHSSLDRELVSSYKLNVSVSDGLFTSFADVNIAVLDANDNSPVCTQSISIVSVSEGVTPGSDVLVVEATDADADDNGKLKYTVFGQGIGVFTVHNKTGRLLTVTSLDRETQEMYNFMVSAEDRGGRSCFNNVTVLLDDVNDNAPVFTQAQYRKSVYEDSRTGVVLLQVKAEDADVGRNRKISYSLIDTAGDTFSIDSETGVITLEKGLNREYKAQYTLNVRAQDKGTPPLSGNCSVVIQVLNINDVPPEFLKSRYKANVSESASNGTLITTIVAISREASQEEFTYSILSGPDSNLFAINAKTGAVTLQKVVDYETQRSFSLTIQAQDAGPPVLSATTSLSIIVTDANDNVPKFGQNVYQAKLDENSAVNSFVLQVFANDLDSGLNSEIRYEIVNGNEAGRFKIDQMTGLIKVAAHIDHEEQNSYSLKVQARDEGKPPLSSEAQVQVLINDVNDNPPEFSHTNFTVSVGESAAIGSEVIFLRPHDRDGPGNAGPFTFMRLDGDESKFKLERNGLITKAGPLNHRDGDQTFKVRVFDNGDPRQFIDKTVVIQVVESLTHPPHVQPLNVYLELYSSQFNGGVIGSVHGSDPDGDSLRYAIVEPDIGSPFTMSSNGEIRATSAVLSKLYKLNVSVTDGKYVSYAPVEIDVSDITEDVLGHSLTLRLSDLDPGTFVERNLVKCREYLGRLLKTPPRRVRIWSLLSVERSVDVVFAVMKHSRGFFESRHIANKLNSSRGNFERQVGVTVTYIRVSQCRLMRCPENYSCQTVFKPQNKQIRIMSERTTYISYEHSRSHACVCNKGCPPPSGGKCASNPCPVGYQCSESANAFQCTCIDSSKCDLNNNGCKDTTCIKGDNSITFTGKSYIRYRLKGSFDEPSRSISLALRTTEPQGTLVFAAGQYDYTILEIVEGHLQLRFDFGSGAGEVNLDWANVDDGKWHHVTVSRQGNHATLILDHGLHRAWNKSPGKMRILNLDENPIYFGAKVVGSKTRERSGRGQLVENGFNGCLQNLKMNEEDLPTDGSNSYVTAKPNKVSSGCNLSIATIVTDKCASSPCQNGGRCSPDGENGFNCTCPEGVKGPTCGQDSRPCASNPCSFNAKCTNLGNDFKCECPAGLSGKTCDEGYDCTRQPCKNGGTCEKKKGGKQACSCLSTFTGPDCSLDVDECASAPCKNGGVCDNTFGGFFCNCSAVSYGGTFCEKTVPYVEARKGWPLGQTEIISIAVVISVLLLVVILVVVILRWRAKKKRQQRAQEEAAKPPSVLKVSPPVVGSDVGSPEPPTPPPREVHGFNGEDLGLPPGYDADDSWRRRQRAREDFGTMKTLNSISDNNLRSYHWDYTDIPDDLVPKKPPLTRDSGSYDGSPKCARGTMDVTQQPNGLNSSQGSLDVPQVPKRPRNYRVSESDDGYGEPVPHVPKKPLQYLNPRGNAASRYSMDSRQSELSDATDLDPDIFKGHFPRPPKEPYPESLDQHPVGSYAPTLTARGSELGSITDGMMSEDDLEQVYLGNRMEACDDSPENSYLHSENCSEDEDDEVVRKLAQSPATPDPDFHKALRREIKQLMDGLEELKFESEI</sequence>
<organism evidence="22 23">
    <name type="scientific">Acropora cervicornis</name>
    <name type="common">Staghorn coral</name>
    <dbReference type="NCBI Taxonomy" id="6130"/>
    <lineage>
        <taxon>Eukaryota</taxon>
        <taxon>Metazoa</taxon>
        <taxon>Cnidaria</taxon>
        <taxon>Anthozoa</taxon>
        <taxon>Hexacorallia</taxon>
        <taxon>Scleractinia</taxon>
        <taxon>Astrocoeniina</taxon>
        <taxon>Acroporidae</taxon>
        <taxon>Acropora</taxon>
    </lineage>
</organism>
<dbReference type="PANTHER" id="PTHR24025:SF28">
    <property type="entry name" value="PUTATIVE-RELATED"/>
    <property type="match status" value="1"/>
</dbReference>
<dbReference type="SUPFAM" id="SSF57196">
    <property type="entry name" value="EGF/Laminin"/>
    <property type="match status" value="4"/>
</dbReference>
<dbReference type="SMART" id="SM00282">
    <property type="entry name" value="LamG"/>
    <property type="match status" value="1"/>
</dbReference>
<accession>A0AAD9V6V2</accession>
<evidence type="ECO:0000256" key="17">
    <source>
        <dbReference type="SAM" id="Phobius"/>
    </source>
</evidence>
<evidence type="ECO:0000256" key="9">
    <source>
        <dbReference type="ARBA" id="ARBA00022889"/>
    </source>
</evidence>
<feature type="domain" description="Cadherin" evidence="21">
    <location>
        <begin position="189"/>
        <end position="298"/>
    </location>
</feature>
<dbReference type="CDD" id="cd00110">
    <property type="entry name" value="LamG"/>
    <property type="match status" value="1"/>
</dbReference>
<feature type="domain" description="Cadherin" evidence="21">
    <location>
        <begin position="410"/>
        <end position="513"/>
    </location>
</feature>
<dbReference type="FunFam" id="2.60.40.60:FF:000100">
    <property type="entry name" value="protocadherin Fat 2"/>
    <property type="match status" value="1"/>
</dbReference>
<evidence type="ECO:0000256" key="15">
    <source>
        <dbReference type="PROSITE-ProRule" id="PRU00076"/>
    </source>
</evidence>
<dbReference type="InterPro" id="IPR000152">
    <property type="entry name" value="EGF-type_Asp/Asn_hydroxyl_site"/>
</dbReference>
<dbReference type="FunFam" id="2.60.40.60:FF:000033">
    <property type="entry name" value="FAT atypical cadherin 1"/>
    <property type="match status" value="2"/>
</dbReference>
<feature type="domain" description="Cadherin" evidence="21">
    <location>
        <begin position="1922"/>
        <end position="2011"/>
    </location>
</feature>
<feature type="domain" description="Cadherin" evidence="21">
    <location>
        <begin position="1297"/>
        <end position="1405"/>
    </location>
</feature>
<dbReference type="FunFam" id="2.60.40.60:FF:000032">
    <property type="entry name" value="FAT atypical cadherin 1"/>
    <property type="match status" value="2"/>
</dbReference>
<dbReference type="InterPro" id="IPR001791">
    <property type="entry name" value="Laminin_G"/>
</dbReference>
<dbReference type="InterPro" id="IPR015919">
    <property type="entry name" value="Cadherin-like_sf"/>
</dbReference>
<feature type="domain" description="Cadherin" evidence="21">
    <location>
        <begin position="3067"/>
        <end position="3168"/>
    </location>
</feature>
<feature type="domain" description="Cadherin" evidence="21">
    <location>
        <begin position="295"/>
        <end position="409"/>
    </location>
</feature>
<feature type="domain" description="EGF-like" evidence="20">
    <location>
        <begin position="4180"/>
        <end position="4217"/>
    </location>
</feature>
<feature type="domain" description="Cadherin" evidence="21">
    <location>
        <begin position="1505"/>
        <end position="1612"/>
    </location>
</feature>
<dbReference type="PROSITE" id="PS00010">
    <property type="entry name" value="ASX_HYDROXYL"/>
    <property type="match status" value="2"/>
</dbReference>
<evidence type="ECO:0000259" key="20">
    <source>
        <dbReference type="PROSITE" id="PS50026"/>
    </source>
</evidence>
<dbReference type="PROSITE" id="PS50026">
    <property type="entry name" value="EGF_3"/>
    <property type="match status" value="4"/>
</dbReference>
<feature type="domain" description="EGF-like" evidence="20">
    <location>
        <begin position="4141"/>
        <end position="4178"/>
    </location>
</feature>
<feature type="domain" description="Cadherin" evidence="21">
    <location>
        <begin position="2331"/>
        <end position="2443"/>
    </location>
</feature>
<evidence type="ECO:0000256" key="10">
    <source>
        <dbReference type="ARBA" id="ARBA00022989"/>
    </source>
</evidence>
<dbReference type="PROSITE" id="PS00022">
    <property type="entry name" value="EGF_1"/>
    <property type="match status" value="3"/>
</dbReference>
<dbReference type="FunFam" id="2.60.40.60:FF:000026">
    <property type="entry name" value="FAT atypical cadherin 1"/>
    <property type="match status" value="1"/>
</dbReference>
<evidence type="ECO:0000256" key="3">
    <source>
        <dbReference type="ARBA" id="ARBA00022475"/>
    </source>
</evidence>
<dbReference type="CDD" id="cd11304">
    <property type="entry name" value="Cadherin_repeat"/>
    <property type="match status" value="32"/>
</dbReference>
<evidence type="ECO:0000313" key="23">
    <source>
        <dbReference type="Proteomes" id="UP001249851"/>
    </source>
</evidence>
<keyword evidence="3" id="KW-1003">Cell membrane</keyword>
<feature type="domain" description="Cadherin" evidence="21">
    <location>
        <begin position="3600"/>
        <end position="3692"/>
    </location>
</feature>
<feature type="disulfide bond" evidence="15">
    <location>
        <begin position="4168"/>
        <end position="4177"/>
    </location>
</feature>
<feature type="domain" description="Cadherin" evidence="21">
    <location>
        <begin position="2023"/>
        <end position="2126"/>
    </location>
</feature>
<feature type="region of interest" description="Disordered" evidence="16">
    <location>
        <begin position="4357"/>
        <end position="4497"/>
    </location>
</feature>
<dbReference type="InterPro" id="IPR001881">
    <property type="entry name" value="EGF-like_Ca-bd_dom"/>
</dbReference>
<feature type="domain" description="Cadherin" evidence="21">
    <location>
        <begin position="2546"/>
        <end position="2650"/>
    </location>
</feature>
<keyword evidence="12 15" id="KW-1015">Disulfide bond</keyword>
<feature type="domain" description="Cadherin" evidence="21">
    <location>
        <begin position="78"/>
        <end position="188"/>
    </location>
</feature>
<feature type="compositionally biased region" description="Low complexity" evidence="16">
    <location>
        <begin position="752"/>
        <end position="765"/>
    </location>
</feature>
<dbReference type="InterPro" id="IPR018097">
    <property type="entry name" value="EGF_Ca-bd_CS"/>
</dbReference>
<dbReference type="InterPro" id="IPR020894">
    <property type="entry name" value="Cadherin_CS"/>
</dbReference>
<dbReference type="FunFam" id="2.60.40.60:FF:000020">
    <property type="entry name" value="Dachsous cadherin-related 1b"/>
    <property type="match status" value="7"/>
</dbReference>
<evidence type="ECO:0000256" key="2">
    <source>
        <dbReference type="ARBA" id="ARBA00004479"/>
    </source>
</evidence>
<feature type="region of interest" description="Disordered" evidence="16">
    <location>
        <begin position="4528"/>
        <end position="4548"/>
    </location>
</feature>
<evidence type="ECO:0000256" key="13">
    <source>
        <dbReference type="ARBA" id="ARBA00023180"/>
    </source>
</evidence>
<dbReference type="GO" id="GO:0005509">
    <property type="term" value="F:calcium ion binding"/>
    <property type="evidence" value="ECO:0007669"/>
    <property type="project" value="UniProtKB-UniRule"/>
</dbReference>
<proteinExistence type="predicted"/>
<feature type="domain" description="Cadherin" evidence="21">
    <location>
        <begin position="2230"/>
        <end position="2330"/>
    </location>
</feature>
<comment type="subcellular location">
    <subcellularLocation>
        <location evidence="1">Cell membrane</location>
        <topology evidence="1">Single-pass membrane protein</topology>
    </subcellularLocation>
    <subcellularLocation>
        <location evidence="2">Membrane</location>
        <topology evidence="2">Single-pass type I membrane protein</topology>
    </subcellularLocation>
</comment>
<feature type="disulfide bond" evidence="15">
    <location>
        <begin position="4130"/>
        <end position="4139"/>
    </location>
</feature>
<dbReference type="InterPro" id="IPR002126">
    <property type="entry name" value="Cadherin-like_dom"/>
</dbReference>
<dbReference type="CDD" id="cd00054">
    <property type="entry name" value="EGF_CA"/>
    <property type="match status" value="4"/>
</dbReference>
<feature type="compositionally biased region" description="Polar residues" evidence="16">
    <location>
        <begin position="4388"/>
        <end position="4402"/>
    </location>
</feature>
<keyword evidence="13" id="KW-0325">Glycoprotein</keyword>
<dbReference type="GO" id="GO:0009653">
    <property type="term" value="P:anatomical structure morphogenesis"/>
    <property type="evidence" value="ECO:0007669"/>
    <property type="project" value="UniProtKB-ARBA"/>
</dbReference>
<dbReference type="FunFam" id="2.60.40.60:FF:000013">
    <property type="entry name" value="Cadherin EGF LAG seven-pass G-type receptor"/>
    <property type="match status" value="1"/>
</dbReference>
<evidence type="ECO:0000256" key="6">
    <source>
        <dbReference type="ARBA" id="ARBA00022729"/>
    </source>
</evidence>
<feature type="chain" id="PRO_5042274476" evidence="18">
    <location>
        <begin position="24"/>
        <end position="4590"/>
    </location>
</feature>
<feature type="domain" description="Cadherin" evidence="21">
    <location>
        <begin position="879"/>
        <end position="983"/>
    </location>
</feature>
<dbReference type="FunFam" id="2.60.40.60:FF:000058">
    <property type="entry name" value="FAT atypical cadherin 3"/>
    <property type="match status" value="1"/>
</dbReference>
<dbReference type="PROSITE" id="PS50268">
    <property type="entry name" value="CADHERIN_2"/>
    <property type="match status" value="34"/>
</dbReference>
<feature type="domain" description="Cadherin" evidence="21">
    <location>
        <begin position="3169"/>
        <end position="3272"/>
    </location>
</feature>
<feature type="domain" description="Cadherin" evidence="21">
    <location>
        <begin position="2753"/>
        <end position="2858"/>
    </location>
</feature>
<evidence type="ECO:0000256" key="5">
    <source>
        <dbReference type="ARBA" id="ARBA00022692"/>
    </source>
</evidence>
<feature type="domain" description="Cadherin" evidence="21">
    <location>
        <begin position="2444"/>
        <end position="2545"/>
    </location>
</feature>
<dbReference type="PANTHER" id="PTHR24025">
    <property type="entry name" value="DESMOGLEIN FAMILY MEMBER"/>
    <property type="match status" value="1"/>
</dbReference>
<dbReference type="GO" id="GO:0007163">
    <property type="term" value="P:establishment or maintenance of cell polarity"/>
    <property type="evidence" value="ECO:0007669"/>
    <property type="project" value="UniProtKB-ARBA"/>
</dbReference>
<keyword evidence="23" id="KW-1185">Reference proteome</keyword>
<keyword evidence="8 14" id="KW-0106">Calcium</keyword>
<evidence type="ECO:0000256" key="4">
    <source>
        <dbReference type="ARBA" id="ARBA00022536"/>
    </source>
</evidence>
<feature type="domain" description="Cadherin" evidence="21">
    <location>
        <begin position="1716"/>
        <end position="1813"/>
    </location>
</feature>
<feature type="domain" description="Cadherin" evidence="21">
    <location>
        <begin position="3482"/>
        <end position="3584"/>
    </location>
</feature>
<dbReference type="FunFam" id="2.60.40.60:FF:000053">
    <property type="entry name" value="FAT atypical cadherin 3"/>
    <property type="match status" value="1"/>
</dbReference>
<comment type="caution">
    <text evidence="22">The sequence shown here is derived from an EMBL/GenBank/DDBJ whole genome shotgun (WGS) entry which is preliminary data.</text>
</comment>
<evidence type="ECO:0000259" key="21">
    <source>
        <dbReference type="PROSITE" id="PS50268"/>
    </source>
</evidence>
<dbReference type="FunFam" id="2.60.40.60:FF:000061">
    <property type="entry name" value="FAT atypical cadherin 3"/>
    <property type="match status" value="1"/>
</dbReference>
<feature type="region of interest" description="Disordered" evidence="16">
    <location>
        <begin position="4268"/>
        <end position="4324"/>
    </location>
</feature>
<feature type="domain" description="Cadherin" evidence="21">
    <location>
        <begin position="1406"/>
        <end position="1504"/>
    </location>
</feature>
<dbReference type="Proteomes" id="UP001249851">
    <property type="component" value="Unassembled WGS sequence"/>
</dbReference>
<evidence type="ECO:0000256" key="11">
    <source>
        <dbReference type="ARBA" id="ARBA00023136"/>
    </source>
</evidence>
<comment type="caution">
    <text evidence="15">Lacks conserved residue(s) required for the propagation of feature annotation.</text>
</comment>
<feature type="domain" description="Cadherin" evidence="21">
    <location>
        <begin position="1814"/>
        <end position="1921"/>
    </location>
</feature>
<feature type="region of interest" description="Disordered" evidence="16">
    <location>
        <begin position="746"/>
        <end position="772"/>
    </location>
</feature>
<feature type="domain" description="Cadherin" evidence="21">
    <location>
        <begin position="984"/>
        <end position="1088"/>
    </location>
</feature>
<dbReference type="SMART" id="SM00112">
    <property type="entry name" value="CA"/>
    <property type="match status" value="34"/>
</dbReference>
<dbReference type="EMBL" id="JARQWQ010000026">
    <property type="protein sequence ID" value="KAK2563222.1"/>
    <property type="molecule type" value="Genomic_DNA"/>
</dbReference>